<evidence type="ECO:0000256" key="2">
    <source>
        <dbReference type="ARBA" id="ARBA00022679"/>
    </source>
</evidence>
<organism evidence="4">
    <name type="scientific">Desulfomonile tiedjei</name>
    <dbReference type="NCBI Taxonomy" id="2358"/>
    <lineage>
        <taxon>Bacteria</taxon>
        <taxon>Pseudomonadati</taxon>
        <taxon>Thermodesulfobacteriota</taxon>
        <taxon>Desulfomonilia</taxon>
        <taxon>Desulfomonilales</taxon>
        <taxon>Desulfomonilaceae</taxon>
        <taxon>Desulfomonile</taxon>
    </lineage>
</organism>
<dbReference type="PANTHER" id="PTHR43648">
    <property type="entry name" value="ELECTRON TRANSFER FLAVOPROTEIN BETA SUBUNIT LYSINE METHYLTRANSFERASE"/>
    <property type="match status" value="1"/>
</dbReference>
<dbReference type="Gene3D" id="3.40.50.150">
    <property type="entry name" value="Vaccinia Virus protein VP39"/>
    <property type="match status" value="1"/>
</dbReference>
<gene>
    <name evidence="4" type="ORF">ENV54_01095</name>
</gene>
<evidence type="ECO:0000313" key="4">
    <source>
        <dbReference type="EMBL" id="HGH59873.1"/>
    </source>
</evidence>
<dbReference type="Pfam" id="PF06325">
    <property type="entry name" value="PrmA"/>
    <property type="match status" value="1"/>
</dbReference>
<proteinExistence type="predicted"/>
<dbReference type="InterPro" id="IPR029063">
    <property type="entry name" value="SAM-dependent_MTases_sf"/>
</dbReference>
<feature type="region of interest" description="Disordered" evidence="3">
    <location>
        <begin position="1"/>
        <end position="23"/>
    </location>
</feature>
<dbReference type="AlphaFoldDB" id="A0A7C4ETD1"/>
<reference evidence="4" key="1">
    <citation type="journal article" date="2020" name="mSystems">
        <title>Genome- and Community-Level Interaction Insights into Carbon Utilization and Element Cycling Functions of Hydrothermarchaeota in Hydrothermal Sediment.</title>
        <authorList>
            <person name="Zhou Z."/>
            <person name="Liu Y."/>
            <person name="Xu W."/>
            <person name="Pan J."/>
            <person name="Luo Z.H."/>
            <person name="Li M."/>
        </authorList>
    </citation>
    <scope>NUCLEOTIDE SEQUENCE [LARGE SCALE GENOMIC DNA]</scope>
    <source>
        <strain evidence="4">SpSt-769</strain>
    </source>
</reference>
<feature type="compositionally biased region" description="Basic residues" evidence="3">
    <location>
        <begin position="12"/>
        <end position="22"/>
    </location>
</feature>
<keyword evidence="2" id="KW-0808">Transferase</keyword>
<evidence type="ECO:0000256" key="3">
    <source>
        <dbReference type="SAM" id="MobiDB-lite"/>
    </source>
</evidence>
<dbReference type="PANTHER" id="PTHR43648:SF1">
    <property type="entry name" value="ELECTRON TRANSFER FLAVOPROTEIN BETA SUBUNIT LYSINE METHYLTRANSFERASE"/>
    <property type="match status" value="1"/>
</dbReference>
<evidence type="ECO:0000256" key="1">
    <source>
        <dbReference type="ARBA" id="ARBA00022603"/>
    </source>
</evidence>
<dbReference type="GO" id="GO:0032259">
    <property type="term" value="P:methylation"/>
    <property type="evidence" value="ECO:0007669"/>
    <property type="project" value="UniProtKB-KW"/>
</dbReference>
<evidence type="ECO:0008006" key="5">
    <source>
        <dbReference type="Google" id="ProtNLM"/>
    </source>
</evidence>
<protein>
    <recommendedName>
        <fullName evidence="5">Methyltransferase domain-containing protein</fullName>
    </recommendedName>
</protein>
<name>A0A7C4ETD1_9BACT</name>
<dbReference type="GO" id="GO:0008276">
    <property type="term" value="F:protein methyltransferase activity"/>
    <property type="evidence" value="ECO:0007669"/>
    <property type="project" value="TreeGrafter"/>
</dbReference>
<dbReference type="SUPFAM" id="SSF53335">
    <property type="entry name" value="S-adenosyl-L-methionine-dependent methyltransferases"/>
    <property type="match status" value="1"/>
</dbReference>
<dbReference type="CDD" id="cd02440">
    <property type="entry name" value="AdoMet_MTases"/>
    <property type="match status" value="1"/>
</dbReference>
<dbReference type="InterPro" id="IPR050078">
    <property type="entry name" value="Ribosomal_L11_MeTrfase_PrmA"/>
</dbReference>
<comment type="caution">
    <text evidence="4">The sequence shown here is derived from an EMBL/GenBank/DDBJ whole genome shotgun (WGS) entry which is preliminary data.</text>
</comment>
<sequence>MTKNSSRISKRDSRRKRQRSVHPQKWWTKGITSIDVGRRLRIVPRWDVHACSNDRVNIVIEPGPSFGAGDHPSTVMALELLEIAVAEALKTREAPTVLDVGAGTGVLAIAAKSLGAGFTVALDIDLVSIFTICAKNLELNSSNWNAEKSPPLCVFAGDIRAVSSSFDIVMANLAAPVLLRLRDDLLSVAGATLILSGIADEMVGQVKRAYAAAMHIVGQKQQSGWNALLLSARSQRCVNGCPLS</sequence>
<dbReference type="EMBL" id="DTGT01000033">
    <property type="protein sequence ID" value="HGH59873.1"/>
    <property type="molecule type" value="Genomic_DNA"/>
</dbReference>
<accession>A0A7C4ETD1</accession>
<keyword evidence="1" id="KW-0489">Methyltransferase</keyword>